<dbReference type="SUPFAM" id="SSF103481">
    <property type="entry name" value="Multidrug resistance efflux transporter EmrE"/>
    <property type="match status" value="1"/>
</dbReference>
<gene>
    <name evidence="7" type="ORF">P3T76_006462</name>
</gene>
<comment type="subcellular location">
    <subcellularLocation>
        <location evidence="1">Membrane</location>
        <topology evidence="1">Multi-pass membrane protein</topology>
    </subcellularLocation>
</comment>
<feature type="transmembrane region" description="Helical" evidence="5">
    <location>
        <begin position="32"/>
        <end position="52"/>
    </location>
</feature>
<feature type="transmembrane region" description="Helical" evidence="5">
    <location>
        <begin position="259"/>
        <end position="287"/>
    </location>
</feature>
<keyword evidence="4 5" id="KW-0472">Membrane</keyword>
<feature type="transmembrane region" description="Helical" evidence="5">
    <location>
        <begin position="636"/>
        <end position="654"/>
    </location>
</feature>
<dbReference type="NCBIfam" id="TIGR00803">
    <property type="entry name" value="nst"/>
    <property type="match status" value="1"/>
</dbReference>
<keyword evidence="2 5" id="KW-0812">Transmembrane</keyword>
<protein>
    <submittedName>
        <fullName evidence="7">Ribosomal RNA large subunit methyltransferase E</fullName>
    </submittedName>
</protein>
<dbReference type="InterPro" id="IPR002877">
    <property type="entry name" value="RNA_MeTrfase_FtsJ_dom"/>
</dbReference>
<reference evidence="7" key="1">
    <citation type="submission" date="2023-08" db="EMBL/GenBank/DDBJ databases">
        <title>Reference Genome Resource for the Citrus Pathogen Phytophthora citrophthora.</title>
        <authorList>
            <person name="Moller H."/>
            <person name="Coetzee B."/>
            <person name="Rose L.J."/>
            <person name="Van Niekerk J.M."/>
        </authorList>
    </citation>
    <scope>NUCLEOTIDE SEQUENCE</scope>
    <source>
        <strain evidence="7">STE-U-9442</strain>
    </source>
</reference>
<proteinExistence type="inferred from homology"/>
<dbReference type="FunFam" id="3.40.50.150:FF:000332">
    <property type="entry name" value="Ribosomal RNA large subunit methyltransferase J"/>
    <property type="match status" value="1"/>
</dbReference>
<accession>A0AAD9LMB6</accession>
<dbReference type="GO" id="GO:0001510">
    <property type="term" value="P:RNA methylation"/>
    <property type="evidence" value="ECO:0007669"/>
    <property type="project" value="InterPro"/>
</dbReference>
<feature type="transmembrane region" description="Helical" evidence="5">
    <location>
        <begin position="1403"/>
        <end position="1421"/>
    </location>
</feature>
<evidence type="ECO:0000313" key="8">
    <source>
        <dbReference type="Proteomes" id="UP001259832"/>
    </source>
</evidence>
<keyword evidence="7" id="KW-0808">Transferase</keyword>
<evidence type="ECO:0000256" key="5">
    <source>
        <dbReference type="SAM" id="Phobius"/>
    </source>
</evidence>
<evidence type="ECO:0000256" key="2">
    <source>
        <dbReference type="ARBA" id="ARBA00022692"/>
    </source>
</evidence>
<organism evidence="7 8">
    <name type="scientific">Phytophthora citrophthora</name>
    <dbReference type="NCBI Taxonomy" id="4793"/>
    <lineage>
        <taxon>Eukaryota</taxon>
        <taxon>Sar</taxon>
        <taxon>Stramenopiles</taxon>
        <taxon>Oomycota</taxon>
        <taxon>Peronosporomycetes</taxon>
        <taxon>Peronosporales</taxon>
        <taxon>Peronosporaceae</taxon>
        <taxon>Phytophthora</taxon>
    </lineage>
</organism>
<dbReference type="GO" id="GO:0000139">
    <property type="term" value="C:Golgi membrane"/>
    <property type="evidence" value="ECO:0007669"/>
    <property type="project" value="InterPro"/>
</dbReference>
<keyword evidence="8" id="KW-1185">Reference proteome</keyword>
<dbReference type="InterPro" id="IPR037185">
    <property type="entry name" value="EmrE-like"/>
</dbReference>
<feature type="transmembrane region" description="Helical" evidence="5">
    <location>
        <begin position="611"/>
        <end position="630"/>
    </location>
</feature>
<feature type="transmembrane region" description="Helical" evidence="5">
    <location>
        <begin position="1378"/>
        <end position="1397"/>
    </location>
</feature>
<feature type="transmembrane region" description="Helical" evidence="5">
    <location>
        <begin position="64"/>
        <end position="83"/>
    </location>
</feature>
<dbReference type="EMBL" id="JASMQC010000010">
    <property type="protein sequence ID" value="KAK1942140.1"/>
    <property type="molecule type" value="Genomic_DNA"/>
</dbReference>
<dbReference type="Proteomes" id="UP001259832">
    <property type="component" value="Unassembled WGS sequence"/>
</dbReference>
<evidence type="ECO:0000256" key="3">
    <source>
        <dbReference type="ARBA" id="ARBA00022989"/>
    </source>
</evidence>
<evidence type="ECO:0000256" key="4">
    <source>
        <dbReference type="ARBA" id="ARBA00023136"/>
    </source>
</evidence>
<dbReference type="GO" id="GO:0008168">
    <property type="term" value="F:methyltransferase activity"/>
    <property type="evidence" value="ECO:0007669"/>
    <property type="project" value="UniProtKB-KW"/>
</dbReference>
<feature type="transmembrane region" description="Helical" evidence="5">
    <location>
        <begin position="182"/>
        <end position="203"/>
    </location>
</feature>
<feature type="transmembrane region" description="Helical" evidence="5">
    <location>
        <begin position="1442"/>
        <end position="1463"/>
    </location>
</feature>
<dbReference type="Gene3D" id="3.40.50.150">
    <property type="entry name" value="Vaccinia Virus protein VP39"/>
    <property type="match status" value="1"/>
</dbReference>
<feature type="transmembrane region" description="Helical" evidence="5">
    <location>
        <begin position="1483"/>
        <end position="1516"/>
    </location>
</feature>
<dbReference type="Pfam" id="PF01728">
    <property type="entry name" value="FtsJ"/>
    <property type="match status" value="1"/>
</dbReference>
<keyword evidence="3 5" id="KW-1133">Transmembrane helix</keyword>
<dbReference type="GO" id="GO:0015165">
    <property type="term" value="F:pyrimidine nucleotide-sugar transmembrane transporter activity"/>
    <property type="evidence" value="ECO:0007669"/>
    <property type="project" value="InterPro"/>
</dbReference>
<feature type="transmembrane region" description="Helical" evidence="5">
    <location>
        <begin position="149"/>
        <end position="170"/>
    </location>
</feature>
<dbReference type="SUPFAM" id="SSF53335">
    <property type="entry name" value="S-adenosyl-L-methionine-dependent methyltransferases"/>
    <property type="match status" value="1"/>
</dbReference>
<comment type="caution">
    <text evidence="7">The sequence shown here is derived from an EMBL/GenBank/DDBJ whole genome shotgun (WGS) entry which is preliminary data.</text>
</comment>
<feature type="transmembrane region" description="Helical" evidence="5">
    <location>
        <begin position="118"/>
        <end position="134"/>
    </location>
</feature>
<evidence type="ECO:0000313" key="7">
    <source>
        <dbReference type="EMBL" id="KAK1942140.1"/>
    </source>
</evidence>
<feature type="transmembrane region" description="Helical" evidence="5">
    <location>
        <begin position="1311"/>
        <end position="1328"/>
    </location>
</feature>
<dbReference type="InterPro" id="IPR007271">
    <property type="entry name" value="Nuc_sug_transpt"/>
</dbReference>
<feature type="domain" description="Ribosomal RNA methyltransferase FtsJ" evidence="6">
    <location>
        <begin position="916"/>
        <end position="1097"/>
    </location>
</feature>
<dbReference type="HAMAP" id="MF_01547">
    <property type="entry name" value="RNA_methyltr_E"/>
    <property type="match status" value="1"/>
</dbReference>
<name>A0AAD9LMB6_9STRA</name>
<feature type="transmembrane region" description="Helical" evidence="5">
    <location>
        <begin position="1141"/>
        <end position="1162"/>
    </location>
</feature>
<feature type="transmembrane region" description="Helical" evidence="5">
    <location>
        <begin position="675"/>
        <end position="696"/>
    </location>
</feature>
<dbReference type="Pfam" id="PF04142">
    <property type="entry name" value="Nuc_sug_transp"/>
    <property type="match status" value="1"/>
</dbReference>
<dbReference type="PANTHER" id="PTHR10231">
    <property type="entry name" value="NUCLEOTIDE-SUGAR TRANSMEMBRANE TRANSPORTER"/>
    <property type="match status" value="1"/>
</dbReference>
<sequence>MFVAAVFICSGNLCIIASKANGLVPYSSVTVTFLIEALKLLTMLIAIVVTKTAIPRQLQIKTSWYYAVPALLSALESNLNYVVLRYLDAATVSVLWNLKILLTAVLFRYVLKHPLSELHRLAIVLLILGVFTSQSDRFRTFSAQTSQDLVRGLSLALVGVSLSSCASVFAEWTLKKQSDCPFLWQSVQMYTFGMGFNAFGLLLDGNLLSKGFFHGYSGWTVAIILVNSIGGIFMACILKYLDNIACVYSHSMAMMLTTLLSMIFFAFSPSLEFACGLGVLVISMYLYHHPLAQVSGTSDSRESEPKPKSVVDYKQIQKETCQAEETCPSMRKINVVSPVQAAPVSPPRRSSIRDRSFQWVATQSKKYSRWWTPQRILLAVWLTRGVLPLALQARSYVKFVKPHQIPEKLAVSSDLPKLKENLHEKCPVEGFLLAGVWWNHDPTHYYSVGNTTVCHFVVPQYNTHGNYIIGREKTTPFHTAPSSCANESFLFKAYMYHGSVGFYSFYEGNTGTFCARDEISYFAVDILGAYDINGVFLAEDTGSTKPRISYWYSFVGSLWLIYRLLIIRRCYITCRRYGRRCEQLEQHEAVVFVQENLRLSAHNATNFQRVALLYLIIEGIMTDLFLIIANDGWISKVQYVSLGYNLSGLMLILFEMLERTKWLKEKWRLRIKRLFFSYETALVGELVTAMVFQMVLSRLNASDFKRSKPTALAVSYYVWSLTCHGAVVLVILSIIASVRIPWTLLYVWWKHRSLAVFSAPCSVDTALGPRSRLILLGGYCFHDGKLFYKKSTLKAFGMMKVEEEDTCYLVLPKLYWISTPIDNLIVIGVISGHRVESVDERCCPGIATLIDHKLGGVSSQPDNPKASTAQVVAWSDGMGPLRAVKSLRGKSNASARWVRRQWSDPVVKQAKREGLRSRAAFKLRELNDRFQLLRPGDLVLDLGAAPGGWTQVAVETTATKNKNSKSPNVVAVDLRHFDAVEGASIVVGDFRQAAVRKQLSEAFKGRKVDVVLSDMAPSFSGNFLTDSQQQLRLCHNALKMAELYLRPGGNFATKILRCDGSEDFRAEVKAAFDVVKAMKPQSSRPESTEMFLVAKGFKGFCARFLFSSTRRCAMLRGTKEAKNAMRTDSDHRFLTVQRKLLALWFLLGVVPLALQLRSYYLFVKPHRIPEILAASPDLPKATANLTEVCPVKALVLAGVWWNFEATHYYLTDNGILCHAVVAQYNTHGNYFTKGIKTAPFRTAPSTCVNDSFPFDVYFYHASIGFYSFYEQETGTYCTQDHTAYIAVEILGTYDINGSFLANDTGSTDPRVSYWYSTVGAIWIMYRALMIRRSFVSCRHYGARCDGMRENLQLSEATVFVQESMRLSAQGATNYQRAALLYLIVEGIMTDLFLVIANDGWLTKVQYSSLGYNLSGLMLLMFEMVERMQWLSEQWRLRIKRMFFSYETALVGEFVSALVFQHFLTGLNKSDLKRSKPTALAVSYYFWSLVCHGIVVVIVVGTISFVRGLWALSFVWLKHRSFAMLSESCCVDTALGTRSRIVLLGGYVWEGNDLYYTPGALKAFGILKMEENGVGYLVMHKLNWFSVPTNNLIGVGIISDQRVEPCSERLCTGIASFLERGLGGASNMSVLRRRPPVTVKILVGPENTLA</sequence>
<feature type="transmembrane region" description="Helical" evidence="5">
    <location>
        <begin position="716"/>
        <end position="742"/>
    </location>
</feature>
<dbReference type="InterPro" id="IPR015507">
    <property type="entry name" value="rRNA-MeTfrase_E"/>
</dbReference>
<evidence type="ECO:0000259" key="6">
    <source>
        <dbReference type="Pfam" id="PF01728"/>
    </source>
</evidence>
<dbReference type="InterPro" id="IPR029063">
    <property type="entry name" value="SAM-dependent_MTases_sf"/>
</dbReference>
<evidence type="ECO:0000256" key="1">
    <source>
        <dbReference type="ARBA" id="ARBA00004141"/>
    </source>
</evidence>
<feature type="transmembrane region" description="Helical" evidence="5">
    <location>
        <begin position="89"/>
        <end position="111"/>
    </location>
</feature>
<feature type="transmembrane region" description="Helical" evidence="5">
    <location>
        <begin position="215"/>
        <end position="238"/>
    </location>
</feature>
<keyword evidence="7" id="KW-0489">Methyltransferase</keyword>
<feature type="transmembrane region" description="Helical" evidence="5">
    <location>
        <begin position="549"/>
        <end position="566"/>
    </location>
</feature>